<name>A0A4U8USB9_STECR</name>
<dbReference type="AlphaFoldDB" id="A0A4U8USB9"/>
<dbReference type="Proteomes" id="UP000298663">
    <property type="component" value="Unassembled WGS sequence"/>
</dbReference>
<keyword evidence="2" id="KW-1185">Reference proteome</keyword>
<reference evidence="1 2" key="1">
    <citation type="journal article" date="2015" name="Genome Biol.">
        <title>Comparative genomics of Steinernema reveals deeply conserved gene regulatory networks.</title>
        <authorList>
            <person name="Dillman A.R."/>
            <person name="Macchietto M."/>
            <person name="Porter C.F."/>
            <person name="Rogers A."/>
            <person name="Williams B."/>
            <person name="Antoshechkin I."/>
            <person name="Lee M.M."/>
            <person name="Goodwin Z."/>
            <person name="Lu X."/>
            <person name="Lewis E.E."/>
            <person name="Goodrich-Blair H."/>
            <person name="Stock S.P."/>
            <person name="Adams B.J."/>
            <person name="Sternberg P.W."/>
            <person name="Mortazavi A."/>
        </authorList>
    </citation>
    <scope>NUCLEOTIDE SEQUENCE [LARGE SCALE GENOMIC DNA]</scope>
    <source>
        <strain evidence="1 2">ALL</strain>
    </source>
</reference>
<reference evidence="1 2" key="2">
    <citation type="journal article" date="2019" name="G3 (Bethesda)">
        <title>Hybrid Assembly of the Genome of the Entomopathogenic Nematode Steinernema carpocapsae Identifies the X-Chromosome.</title>
        <authorList>
            <person name="Serra L."/>
            <person name="Macchietto M."/>
            <person name="Macias-Munoz A."/>
            <person name="McGill C.J."/>
            <person name="Rodriguez I.M."/>
            <person name="Rodriguez B."/>
            <person name="Murad R."/>
            <person name="Mortazavi A."/>
        </authorList>
    </citation>
    <scope>NUCLEOTIDE SEQUENCE [LARGE SCALE GENOMIC DNA]</scope>
    <source>
        <strain evidence="1 2">ALL</strain>
    </source>
</reference>
<proteinExistence type="predicted"/>
<gene>
    <name evidence="1" type="ORF">L596_003428</name>
</gene>
<comment type="caution">
    <text evidence="1">The sequence shown here is derived from an EMBL/GenBank/DDBJ whole genome shotgun (WGS) entry which is preliminary data.</text>
</comment>
<accession>A0A4U8USB9</accession>
<evidence type="ECO:0000313" key="1">
    <source>
        <dbReference type="EMBL" id="TMS36200.1"/>
    </source>
</evidence>
<dbReference type="EMBL" id="AZBU02000001">
    <property type="protein sequence ID" value="TMS36200.1"/>
    <property type="molecule type" value="Genomic_DNA"/>
</dbReference>
<protein>
    <submittedName>
        <fullName evidence="1">Uncharacterized protein</fullName>
    </submittedName>
</protein>
<sequence>MKVKSAFCPLINDCGMLCAIESSKIKPTNKKNAEEIFDWVQTYKSRCNSRKPSDISCPTDSHSQENAVVSGNIINITRNLLLDLVLSV</sequence>
<evidence type="ECO:0000313" key="2">
    <source>
        <dbReference type="Proteomes" id="UP000298663"/>
    </source>
</evidence>
<organism evidence="1 2">
    <name type="scientific">Steinernema carpocapsae</name>
    <name type="common">Entomopathogenic nematode</name>
    <dbReference type="NCBI Taxonomy" id="34508"/>
    <lineage>
        <taxon>Eukaryota</taxon>
        <taxon>Metazoa</taxon>
        <taxon>Ecdysozoa</taxon>
        <taxon>Nematoda</taxon>
        <taxon>Chromadorea</taxon>
        <taxon>Rhabditida</taxon>
        <taxon>Tylenchina</taxon>
        <taxon>Panagrolaimomorpha</taxon>
        <taxon>Strongyloidoidea</taxon>
        <taxon>Steinernematidae</taxon>
        <taxon>Steinernema</taxon>
    </lineage>
</organism>